<dbReference type="Gene3D" id="3.40.630.30">
    <property type="match status" value="1"/>
</dbReference>
<dbReference type="PANTHER" id="PTHR43420">
    <property type="entry name" value="ACETYLTRANSFERASE"/>
    <property type="match status" value="1"/>
</dbReference>
<evidence type="ECO:0000256" key="5">
    <source>
        <dbReference type="RuleBase" id="RU363094"/>
    </source>
</evidence>
<keyword evidence="7" id="KW-0687">Ribonucleoprotein</keyword>
<evidence type="ECO:0000256" key="1">
    <source>
        <dbReference type="ARBA" id="ARBA00005395"/>
    </source>
</evidence>
<dbReference type="RefSeq" id="WP_092468111.1">
    <property type="nucleotide sequence ID" value="NZ_FOOX01000001.1"/>
</dbReference>
<dbReference type="GO" id="GO:0008999">
    <property type="term" value="F:protein-N-terminal-alanine acetyltransferase activity"/>
    <property type="evidence" value="ECO:0007669"/>
    <property type="project" value="UniProtKB-EC"/>
</dbReference>
<keyword evidence="2 5" id="KW-0963">Cytoplasm</keyword>
<evidence type="ECO:0000256" key="4">
    <source>
        <dbReference type="ARBA" id="ARBA00023315"/>
    </source>
</evidence>
<accession>A0A1I2N590</accession>
<reference evidence="8" key="1">
    <citation type="submission" date="2016-10" db="EMBL/GenBank/DDBJ databases">
        <authorList>
            <person name="Varghese N."/>
            <person name="Submissions S."/>
        </authorList>
    </citation>
    <scope>NUCLEOTIDE SEQUENCE [LARGE SCALE GENOMIC DNA]</scope>
    <source>
        <strain evidence="8">DSM 17038</strain>
    </source>
</reference>
<dbReference type="CDD" id="cd04301">
    <property type="entry name" value="NAT_SF"/>
    <property type="match status" value="1"/>
</dbReference>
<sequence length="154" mass="17803">MDNVKFEKMMFEHLDQVILIENISFPTPWSKNAFDYELTYNDFAHYIVALNDDNQVIGYAGVWIILDEGHITNIAIHPGWRSTGLGFTLMQELISRAALLGVERFTLEVRPSNKPARALYQKLGFVEKGLRKQYYTDTKEDAIIMWMDLSSHSL</sequence>
<evidence type="ECO:0000256" key="2">
    <source>
        <dbReference type="ARBA" id="ARBA00022490"/>
    </source>
</evidence>
<dbReference type="EMBL" id="FOOX01000001">
    <property type="protein sequence ID" value="SFF98793.1"/>
    <property type="molecule type" value="Genomic_DNA"/>
</dbReference>
<keyword evidence="7" id="KW-0689">Ribosomal protein</keyword>
<dbReference type="Proteomes" id="UP000199337">
    <property type="component" value="Unassembled WGS sequence"/>
</dbReference>
<comment type="similarity">
    <text evidence="1 5">Belongs to the acetyltransferase family. RimI subfamily.</text>
</comment>
<dbReference type="InterPro" id="IPR006464">
    <property type="entry name" value="AcTrfase_RimI/Ard1"/>
</dbReference>
<comment type="catalytic activity">
    <reaction evidence="5">
        <text>N-terminal L-alanyl-[ribosomal protein bS18] + acetyl-CoA = N-terminal N(alpha)-acetyl-L-alanyl-[ribosomal protein bS18] + CoA + H(+)</text>
        <dbReference type="Rhea" id="RHEA:43756"/>
        <dbReference type="Rhea" id="RHEA-COMP:10676"/>
        <dbReference type="Rhea" id="RHEA-COMP:10677"/>
        <dbReference type="ChEBI" id="CHEBI:15378"/>
        <dbReference type="ChEBI" id="CHEBI:57287"/>
        <dbReference type="ChEBI" id="CHEBI:57288"/>
        <dbReference type="ChEBI" id="CHEBI:64718"/>
        <dbReference type="ChEBI" id="CHEBI:83683"/>
        <dbReference type="EC" id="2.3.1.266"/>
    </reaction>
</comment>
<keyword evidence="8" id="KW-1185">Reference proteome</keyword>
<dbReference type="OrthoDB" id="9794566at2"/>
<dbReference type="GO" id="GO:0005737">
    <property type="term" value="C:cytoplasm"/>
    <property type="evidence" value="ECO:0007669"/>
    <property type="project" value="UniProtKB-SubCell"/>
</dbReference>
<keyword evidence="3 7" id="KW-0808">Transferase</keyword>
<dbReference type="AlphaFoldDB" id="A0A1I2N590"/>
<dbReference type="InterPro" id="IPR016181">
    <property type="entry name" value="Acyl_CoA_acyltransferase"/>
</dbReference>
<evidence type="ECO:0000313" key="7">
    <source>
        <dbReference type="EMBL" id="SFF98793.1"/>
    </source>
</evidence>
<comment type="subcellular location">
    <subcellularLocation>
        <location evidence="5">Cytoplasm</location>
    </subcellularLocation>
</comment>
<evidence type="ECO:0000259" key="6">
    <source>
        <dbReference type="PROSITE" id="PS51186"/>
    </source>
</evidence>
<dbReference type="InterPro" id="IPR000182">
    <property type="entry name" value="GNAT_dom"/>
</dbReference>
<dbReference type="STRING" id="341036.SAMN05660649_00358"/>
<proteinExistence type="inferred from homology"/>
<dbReference type="PROSITE" id="PS51186">
    <property type="entry name" value="GNAT"/>
    <property type="match status" value="1"/>
</dbReference>
<gene>
    <name evidence="7" type="ORF">SAMN05660649_00358</name>
</gene>
<keyword evidence="4" id="KW-0012">Acyltransferase</keyword>
<comment type="function">
    <text evidence="5">Acetylates the N-terminal alanine of ribosomal protein bS18.</text>
</comment>
<protein>
    <recommendedName>
        <fullName evidence="5">[Ribosomal protein bS18]-alanine N-acetyltransferase</fullName>
        <ecNumber evidence="5">2.3.1.266</ecNumber>
    </recommendedName>
</protein>
<dbReference type="GO" id="GO:0005840">
    <property type="term" value="C:ribosome"/>
    <property type="evidence" value="ECO:0007669"/>
    <property type="project" value="UniProtKB-KW"/>
</dbReference>
<dbReference type="SUPFAM" id="SSF55729">
    <property type="entry name" value="Acyl-CoA N-acyltransferases (Nat)"/>
    <property type="match status" value="1"/>
</dbReference>
<evidence type="ECO:0000313" key="8">
    <source>
        <dbReference type="Proteomes" id="UP000199337"/>
    </source>
</evidence>
<evidence type="ECO:0000256" key="3">
    <source>
        <dbReference type="ARBA" id="ARBA00022679"/>
    </source>
</evidence>
<dbReference type="EC" id="2.3.1.266" evidence="5"/>
<feature type="domain" description="N-acetyltransferase" evidence="6">
    <location>
        <begin position="4"/>
        <end position="150"/>
    </location>
</feature>
<organism evidence="7 8">
    <name type="scientific">Desulfotruncus arcticus DSM 17038</name>
    <dbReference type="NCBI Taxonomy" id="1121424"/>
    <lineage>
        <taxon>Bacteria</taxon>
        <taxon>Bacillati</taxon>
        <taxon>Bacillota</taxon>
        <taxon>Clostridia</taxon>
        <taxon>Eubacteriales</taxon>
        <taxon>Desulfallaceae</taxon>
        <taxon>Desulfotruncus</taxon>
    </lineage>
</organism>
<dbReference type="InterPro" id="IPR050680">
    <property type="entry name" value="YpeA/RimI_acetyltransf"/>
</dbReference>
<dbReference type="NCBIfam" id="TIGR01575">
    <property type="entry name" value="rimI"/>
    <property type="match status" value="1"/>
</dbReference>
<dbReference type="PANTHER" id="PTHR43420:SF44">
    <property type="entry name" value="ACETYLTRANSFERASE YPEA"/>
    <property type="match status" value="1"/>
</dbReference>
<dbReference type="Pfam" id="PF00583">
    <property type="entry name" value="Acetyltransf_1"/>
    <property type="match status" value="1"/>
</dbReference>
<name>A0A1I2N590_9FIRM</name>